<name>A0A916VG93_9BACL</name>
<dbReference type="EMBL" id="BMAQ01000023">
    <property type="protein sequence ID" value="GFR38708.1"/>
    <property type="molecule type" value="Genomic_DNA"/>
</dbReference>
<gene>
    <name evidence="2" type="ORF">PRECH8_20040</name>
</gene>
<organism evidence="2 3">
    <name type="scientific">Insulibacter thermoxylanivorax</name>
    <dbReference type="NCBI Taxonomy" id="2749268"/>
    <lineage>
        <taxon>Bacteria</taxon>
        <taxon>Bacillati</taxon>
        <taxon>Bacillota</taxon>
        <taxon>Bacilli</taxon>
        <taxon>Bacillales</taxon>
        <taxon>Paenibacillaceae</taxon>
        <taxon>Insulibacter</taxon>
    </lineage>
</organism>
<feature type="transmembrane region" description="Helical" evidence="1">
    <location>
        <begin position="49"/>
        <end position="70"/>
    </location>
</feature>
<keyword evidence="1" id="KW-0812">Transmembrane</keyword>
<dbReference type="Proteomes" id="UP000654993">
    <property type="component" value="Unassembled WGS sequence"/>
</dbReference>
<keyword evidence="1" id="KW-1133">Transmembrane helix</keyword>
<feature type="transmembrane region" description="Helical" evidence="1">
    <location>
        <begin position="7"/>
        <end position="25"/>
    </location>
</feature>
<evidence type="ECO:0000256" key="1">
    <source>
        <dbReference type="SAM" id="Phobius"/>
    </source>
</evidence>
<sequence length="77" mass="8853">MRRNLHLLILGVIFLMLGPVIYWIVRGDDDRYIRIINTPSLDALGSGPVMLWVFVIPTVIGVILLLMFAVRMMNNRE</sequence>
<reference evidence="2" key="2">
    <citation type="journal article" date="2021" name="Data Brief">
        <title>Draft genome sequence data of the facultative, thermophilic, xylanolytic bacterium Paenibacillus sp. strain DA-C8.</title>
        <authorList>
            <person name="Chhe C."/>
            <person name="Uke A."/>
            <person name="Baramee S."/>
            <person name="Ungkulpasvich U."/>
            <person name="Tachaapaikoon C."/>
            <person name="Pason P."/>
            <person name="Waeonukul R."/>
            <person name="Ratanakhanokchai K."/>
            <person name="Kosugi A."/>
        </authorList>
    </citation>
    <scope>NUCLEOTIDE SEQUENCE</scope>
    <source>
        <strain evidence="2">DA-C8</strain>
    </source>
</reference>
<evidence type="ECO:0000313" key="2">
    <source>
        <dbReference type="EMBL" id="GFR38708.1"/>
    </source>
</evidence>
<dbReference type="AlphaFoldDB" id="A0A916VG93"/>
<accession>A0A916VG93</accession>
<evidence type="ECO:0000313" key="3">
    <source>
        <dbReference type="Proteomes" id="UP000654993"/>
    </source>
</evidence>
<protein>
    <submittedName>
        <fullName evidence="2">Uncharacterized protein</fullName>
    </submittedName>
</protein>
<keyword evidence="3" id="KW-1185">Reference proteome</keyword>
<keyword evidence="1" id="KW-0472">Membrane</keyword>
<comment type="caution">
    <text evidence="2">The sequence shown here is derived from an EMBL/GenBank/DDBJ whole genome shotgun (WGS) entry which is preliminary data.</text>
</comment>
<reference evidence="2" key="1">
    <citation type="submission" date="2020-08" db="EMBL/GenBank/DDBJ databases">
        <authorList>
            <person name="Uke A."/>
            <person name="Chhe C."/>
            <person name="Baramee S."/>
            <person name="Kosugi A."/>
        </authorList>
    </citation>
    <scope>NUCLEOTIDE SEQUENCE</scope>
    <source>
        <strain evidence="2">DA-C8</strain>
    </source>
</reference>
<proteinExistence type="predicted"/>